<dbReference type="AlphaFoldDB" id="A0A0S6VRM9"/>
<dbReference type="Proteomes" id="UP000030700">
    <property type="component" value="Unassembled WGS sequence"/>
</dbReference>
<protein>
    <submittedName>
        <fullName evidence="1">Uncharacterized protein</fullName>
    </submittedName>
</protein>
<evidence type="ECO:0000313" key="2">
    <source>
        <dbReference type="Proteomes" id="UP000030700"/>
    </source>
</evidence>
<dbReference type="PROSITE" id="PS51257">
    <property type="entry name" value="PROKAR_LIPOPROTEIN"/>
    <property type="match status" value="1"/>
</dbReference>
<organism evidence="1">
    <name type="scientific">Candidatus Moduliflexus flocculans</name>
    <dbReference type="NCBI Taxonomy" id="1499966"/>
    <lineage>
        <taxon>Bacteria</taxon>
        <taxon>Candidatus Moduliflexota</taxon>
        <taxon>Candidatus Moduliflexia</taxon>
        <taxon>Candidatus Moduliflexales</taxon>
        <taxon>Candidatus Moduliflexaceae</taxon>
    </lineage>
</organism>
<dbReference type="EMBL" id="DF820455">
    <property type="protein sequence ID" value="GAK50040.1"/>
    <property type="molecule type" value="Genomic_DNA"/>
</dbReference>
<sequence>MRNLAQAEFLADLFVHRLNQFILVFQFGVGACDRNHDFRIRFFAVFDQFGSGFENRPHLHFRHFRIRYAKTHAAMPHHGVAFVQALSAFIEFFGVNTKAFREFVAFSLLLRHEFVQRRVNRADCDREAVHRLQCAFDVVLHVWEEFVKGGAAFCDGFGGDHFAEDEQRIFRAFAIEHVFDAEQANPFCAEFDGFGGIIRRVGVGADFQAAELIA</sequence>
<dbReference type="HOGENOM" id="CLU_1286667_0_0_0"/>
<gene>
    <name evidence="1" type="ORF">U14_01265</name>
</gene>
<name>A0A0S6VRM9_9BACT</name>
<accession>A0A0S6VRM9</accession>
<keyword evidence="2" id="KW-1185">Reference proteome</keyword>
<proteinExistence type="predicted"/>
<evidence type="ECO:0000313" key="1">
    <source>
        <dbReference type="EMBL" id="GAK50040.1"/>
    </source>
</evidence>
<reference evidence="1" key="1">
    <citation type="journal article" date="2015" name="PeerJ">
        <title>First genomic representation of candidate bacterial phylum KSB3 points to enhanced environmental sensing as a trigger of wastewater bulking.</title>
        <authorList>
            <person name="Sekiguchi Y."/>
            <person name="Ohashi A."/>
            <person name="Parks D.H."/>
            <person name="Yamauchi T."/>
            <person name="Tyson G.W."/>
            <person name="Hugenholtz P."/>
        </authorList>
    </citation>
    <scope>NUCLEOTIDE SEQUENCE [LARGE SCALE GENOMIC DNA]</scope>
</reference>